<dbReference type="Proteomes" id="UP000234384">
    <property type="component" value="Unassembled WGS sequence"/>
</dbReference>
<dbReference type="Pfam" id="PF13545">
    <property type="entry name" value="HTH_Crp_2"/>
    <property type="match status" value="1"/>
</dbReference>
<dbReference type="GO" id="GO:0003677">
    <property type="term" value="F:DNA binding"/>
    <property type="evidence" value="ECO:0007669"/>
    <property type="project" value="UniProtKB-KW"/>
</dbReference>
<keyword evidence="1" id="KW-0805">Transcription regulation</keyword>
<dbReference type="CDD" id="cd00038">
    <property type="entry name" value="CAP_ED"/>
    <property type="match status" value="1"/>
</dbReference>
<dbReference type="InterPro" id="IPR014710">
    <property type="entry name" value="RmlC-like_jellyroll"/>
</dbReference>
<dbReference type="CDD" id="cd00092">
    <property type="entry name" value="HTH_CRP"/>
    <property type="match status" value="1"/>
</dbReference>
<dbReference type="GO" id="GO:0003700">
    <property type="term" value="F:DNA-binding transcription factor activity"/>
    <property type="evidence" value="ECO:0007669"/>
    <property type="project" value="TreeGrafter"/>
</dbReference>
<name>A0A2I1JXZ8_9LACT</name>
<dbReference type="InterPro" id="IPR036388">
    <property type="entry name" value="WH-like_DNA-bd_sf"/>
</dbReference>
<protein>
    <submittedName>
        <fullName evidence="6">Crp/Fnr family transcriptional regulator</fullName>
    </submittedName>
</protein>
<dbReference type="PANTHER" id="PTHR24567">
    <property type="entry name" value="CRP FAMILY TRANSCRIPTIONAL REGULATORY PROTEIN"/>
    <property type="match status" value="1"/>
</dbReference>
<evidence type="ECO:0000256" key="1">
    <source>
        <dbReference type="ARBA" id="ARBA00023015"/>
    </source>
</evidence>
<organism evidence="6 7">
    <name type="scientific">Falseniella ignava</name>
    <dbReference type="NCBI Taxonomy" id="137730"/>
    <lineage>
        <taxon>Bacteria</taxon>
        <taxon>Bacillati</taxon>
        <taxon>Bacillota</taxon>
        <taxon>Bacilli</taxon>
        <taxon>Lactobacillales</taxon>
        <taxon>Aerococcaceae</taxon>
        <taxon>Falseniella</taxon>
    </lineage>
</organism>
<dbReference type="SUPFAM" id="SSF51206">
    <property type="entry name" value="cAMP-binding domain-like"/>
    <property type="match status" value="1"/>
</dbReference>
<keyword evidence="2" id="KW-0238">DNA-binding</keyword>
<sequence length="225" mass="25833">MTKHQSCLYLVPIFNHLDDSSMQLIAKKIKHQSFKKGDFLFQAGDQTDKLYVVHKGSIKIYRLLANGREQVVKILKTGDFIGETSIFKKDTYHEDYAEILEDSEVCVIEQKDLTQILKDYPEISLKIIEQMSKRLNDSYKQTTQVTTESIGVRLAMYLVDLVNSDSESPTVTLPTSRKNIAYYLGTTPESISRKFKELEEKGLIIQESSSLIKINNLDDLVYYSE</sequence>
<dbReference type="PROSITE" id="PS51063">
    <property type="entry name" value="HTH_CRP_2"/>
    <property type="match status" value="1"/>
</dbReference>
<dbReference type="PANTHER" id="PTHR24567:SF26">
    <property type="entry name" value="REGULATORY PROTEIN YEIL"/>
    <property type="match status" value="1"/>
</dbReference>
<accession>A0A2I1JXZ8</accession>
<dbReference type="PRINTS" id="PR00034">
    <property type="entry name" value="HTHCRP"/>
</dbReference>
<proteinExistence type="predicted"/>
<dbReference type="InterPro" id="IPR050397">
    <property type="entry name" value="Env_Response_Regulators"/>
</dbReference>
<evidence type="ECO:0000259" key="5">
    <source>
        <dbReference type="PROSITE" id="PS51063"/>
    </source>
</evidence>
<keyword evidence="3" id="KW-0804">Transcription</keyword>
<reference evidence="6 7" key="1">
    <citation type="submission" date="2017-12" db="EMBL/GenBank/DDBJ databases">
        <title>Phylogenetic diversity of female urinary microbiome.</title>
        <authorList>
            <person name="Thomas-White K."/>
            <person name="Wolfe A.J."/>
        </authorList>
    </citation>
    <scope>NUCLEOTIDE SEQUENCE [LARGE SCALE GENOMIC DNA]</scope>
    <source>
        <strain evidence="6 7">UMB0898</strain>
    </source>
</reference>
<dbReference type="Pfam" id="PF00027">
    <property type="entry name" value="cNMP_binding"/>
    <property type="match status" value="1"/>
</dbReference>
<dbReference type="GO" id="GO:0005829">
    <property type="term" value="C:cytosol"/>
    <property type="evidence" value="ECO:0007669"/>
    <property type="project" value="TreeGrafter"/>
</dbReference>
<evidence type="ECO:0000313" key="7">
    <source>
        <dbReference type="Proteomes" id="UP000234384"/>
    </source>
</evidence>
<dbReference type="SMART" id="SM00100">
    <property type="entry name" value="cNMP"/>
    <property type="match status" value="1"/>
</dbReference>
<dbReference type="Gene3D" id="2.60.120.10">
    <property type="entry name" value="Jelly Rolls"/>
    <property type="match status" value="1"/>
</dbReference>
<dbReference type="InterPro" id="IPR012318">
    <property type="entry name" value="HTH_CRP"/>
</dbReference>
<gene>
    <name evidence="6" type="ORF">CYJ57_05750</name>
</gene>
<evidence type="ECO:0000259" key="4">
    <source>
        <dbReference type="PROSITE" id="PS50042"/>
    </source>
</evidence>
<feature type="domain" description="HTH crp-type" evidence="5">
    <location>
        <begin position="148"/>
        <end position="218"/>
    </location>
</feature>
<dbReference type="EMBL" id="PKHE01000014">
    <property type="protein sequence ID" value="PKY88274.1"/>
    <property type="molecule type" value="Genomic_DNA"/>
</dbReference>
<feature type="domain" description="Cyclic nucleotide-binding" evidence="4">
    <location>
        <begin position="13"/>
        <end position="134"/>
    </location>
</feature>
<dbReference type="InterPro" id="IPR000595">
    <property type="entry name" value="cNMP-bd_dom"/>
</dbReference>
<evidence type="ECO:0000256" key="3">
    <source>
        <dbReference type="ARBA" id="ARBA00023163"/>
    </source>
</evidence>
<dbReference type="InterPro" id="IPR018490">
    <property type="entry name" value="cNMP-bd_dom_sf"/>
</dbReference>
<dbReference type="AlphaFoldDB" id="A0A2I1JXZ8"/>
<dbReference type="SMART" id="SM00419">
    <property type="entry name" value="HTH_CRP"/>
    <property type="match status" value="1"/>
</dbReference>
<dbReference type="PROSITE" id="PS50042">
    <property type="entry name" value="CNMP_BINDING_3"/>
    <property type="match status" value="1"/>
</dbReference>
<dbReference type="Gene3D" id="1.10.10.10">
    <property type="entry name" value="Winged helix-like DNA-binding domain superfamily/Winged helix DNA-binding domain"/>
    <property type="match status" value="1"/>
</dbReference>
<comment type="caution">
    <text evidence="6">The sequence shown here is derived from an EMBL/GenBank/DDBJ whole genome shotgun (WGS) entry which is preliminary data.</text>
</comment>
<evidence type="ECO:0000313" key="6">
    <source>
        <dbReference type="EMBL" id="PKY88274.1"/>
    </source>
</evidence>
<dbReference type="InterPro" id="IPR036390">
    <property type="entry name" value="WH_DNA-bd_sf"/>
</dbReference>
<dbReference type="RefSeq" id="WP_101954444.1">
    <property type="nucleotide sequence ID" value="NZ_PKHE01000014.1"/>
</dbReference>
<dbReference type="SUPFAM" id="SSF46785">
    <property type="entry name" value="Winged helix' DNA-binding domain"/>
    <property type="match status" value="1"/>
</dbReference>
<dbReference type="OrthoDB" id="9798104at2"/>
<evidence type="ECO:0000256" key="2">
    <source>
        <dbReference type="ARBA" id="ARBA00023125"/>
    </source>
</evidence>